<protein>
    <recommendedName>
        <fullName evidence="3">SPOR domain-containing protein</fullName>
    </recommendedName>
</protein>
<proteinExistence type="predicted"/>
<dbReference type="RefSeq" id="WP_189010498.1">
    <property type="nucleotide sequence ID" value="NZ_BMPP01000015.1"/>
</dbReference>
<organism evidence="1 2">
    <name type="scientific">Deinococcus malanensis</name>
    <dbReference type="NCBI Taxonomy" id="1706855"/>
    <lineage>
        <taxon>Bacteria</taxon>
        <taxon>Thermotogati</taxon>
        <taxon>Deinococcota</taxon>
        <taxon>Deinococci</taxon>
        <taxon>Deinococcales</taxon>
        <taxon>Deinococcaceae</taxon>
        <taxon>Deinococcus</taxon>
    </lineage>
</organism>
<accession>A0ABQ2EZC6</accession>
<dbReference type="Proteomes" id="UP000647587">
    <property type="component" value="Unassembled WGS sequence"/>
</dbReference>
<evidence type="ECO:0000313" key="1">
    <source>
        <dbReference type="EMBL" id="GGK35422.1"/>
    </source>
</evidence>
<evidence type="ECO:0008006" key="3">
    <source>
        <dbReference type="Google" id="ProtNLM"/>
    </source>
</evidence>
<dbReference type="EMBL" id="BMPP01000015">
    <property type="protein sequence ID" value="GGK35422.1"/>
    <property type="molecule type" value="Genomic_DNA"/>
</dbReference>
<sequence length="69" mass="7773">MAKFIKLEDGTFVNAASIHRIHVEQRTESDVWTLKAQITAQEGHGYWADLAGEFDSQKDAENAIRKIGK</sequence>
<keyword evidence="2" id="KW-1185">Reference proteome</keyword>
<name>A0ABQ2EZC6_9DEIO</name>
<evidence type="ECO:0000313" key="2">
    <source>
        <dbReference type="Proteomes" id="UP000647587"/>
    </source>
</evidence>
<gene>
    <name evidence="1" type="ORF">GCM10008955_31670</name>
</gene>
<reference evidence="2" key="1">
    <citation type="journal article" date="2019" name="Int. J. Syst. Evol. Microbiol.">
        <title>The Global Catalogue of Microorganisms (GCM) 10K type strain sequencing project: providing services to taxonomists for standard genome sequencing and annotation.</title>
        <authorList>
            <consortium name="The Broad Institute Genomics Platform"/>
            <consortium name="The Broad Institute Genome Sequencing Center for Infectious Disease"/>
            <person name="Wu L."/>
            <person name="Ma J."/>
        </authorList>
    </citation>
    <scope>NUCLEOTIDE SEQUENCE [LARGE SCALE GENOMIC DNA]</scope>
    <source>
        <strain evidence="2">JCM 30331</strain>
    </source>
</reference>
<comment type="caution">
    <text evidence="1">The sequence shown here is derived from an EMBL/GenBank/DDBJ whole genome shotgun (WGS) entry which is preliminary data.</text>
</comment>